<organism evidence="1 2">
    <name type="scientific">Globodera rostochiensis</name>
    <name type="common">Golden nematode worm</name>
    <name type="synonym">Heterodera rostochiensis</name>
    <dbReference type="NCBI Taxonomy" id="31243"/>
    <lineage>
        <taxon>Eukaryota</taxon>
        <taxon>Metazoa</taxon>
        <taxon>Ecdysozoa</taxon>
        <taxon>Nematoda</taxon>
        <taxon>Chromadorea</taxon>
        <taxon>Rhabditida</taxon>
        <taxon>Tylenchina</taxon>
        <taxon>Tylenchomorpha</taxon>
        <taxon>Tylenchoidea</taxon>
        <taxon>Heteroderidae</taxon>
        <taxon>Heteroderinae</taxon>
        <taxon>Globodera</taxon>
    </lineage>
</organism>
<keyword evidence="1" id="KW-1185">Reference proteome</keyword>
<dbReference type="Gene3D" id="3.90.550.10">
    <property type="entry name" value="Spore Coat Polysaccharide Biosynthesis Protein SpsA, Chain A"/>
    <property type="match status" value="1"/>
</dbReference>
<dbReference type="PANTHER" id="PTHR31562">
    <property type="entry name" value="PROTEIN CBG18972"/>
    <property type="match status" value="1"/>
</dbReference>
<sequence>MGECVPKFGRVMVLVVMDSQSIKKGNYAVAQRSLDCYLSSTNYTFKRVALDEDERVKKLCMKYKKLLFQKHCIASAYLPDTDWMLVLDADTGVVNPNHCIEQWIDDRVDLIFYERFFNWEIASGNYLVKNTPFARKFLLDFADWEFNPTKWALDNGALQLLILKTVLPDAKIEIKACTNYWNKSLGYAPLMAYTTCVRAALGAQRIWPQKLRILRRAHGFCRDGWLTDDAFADIDFMFHGWKALNLGGPWKSPFEKMPNVSECRAGDFSGWTWRKEKQISVEEVGKRLSEMEKKCAKDFPQAARIHAHLSEPDVAECYPNCDEHI</sequence>
<dbReference type="InterPro" id="IPR004988">
    <property type="entry name" value="DUF273"/>
</dbReference>
<dbReference type="AlphaFoldDB" id="A0A914GZD8"/>
<dbReference type="InterPro" id="IPR029044">
    <property type="entry name" value="Nucleotide-diphossugar_trans"/>
</dbReference>
<accession>A0A914GZD8</accession>
<proteinExistence type="predicted"/>
<evidence type="ECO:0000313" key="1">
    <source>
        <dbReference type="Proteomes" id="UP000887572"/>
    </source>
</evidence>
<name>A0A914GZD8_GLORO</name>
<dbReference type="WBParaSite" id="Gr19_v10_g12598.t1">
    <property type="protein sequence ID" value="Gr19_v10_g12598.t1"/>
    <property type="gene ID" value="Gr19_v10_g12598"/>
</dbReference>
<dbReference type="PANTHER" id="PTHR31562:SF8">
    <property type="entry name" value="ALPHA-1,6-MANNOSYLTRANSFERASE"/>
    <property type="match status" value="1"/>
</dbReference>
<evidence type="ECO:0000313" key="2">
    <source>
        <dbReference type="WBParaSite" id="Gr19_v10_g12598.t1"/>
    </source>
</evidence>
<protein>
    <submittedName>
        <fullName evidence="2">Uncharacterized protein</fullName>
    </submittedName>
</protein>
<dbReference type="Proteomes" id="UP000887572">
    <property type="component" value="Unplaced"/>
</dbReference>
<reference evidence="2" key="1">
    <citation type="submission" date="2022-11" db="UniProtKB">
        <authorList>
            <consortium name="WormBaseParasite"/>
        </authorList>
    </citation>
    <scope>IDENTIFICATION</scope>
</reference>
<dbReference type="Pfam" id="PF03314">
    <property type="entry name" value="DUF273"/>
    <property type="match status" value="1"/>
</dbReference>